<sequence>MFGLGDLPRTFVNGFDACTVSADFNRTILTCVSTLGQEQRHFLRDTLLAVCAHHFCAVREDLDGHNTLTCSGAIRVVGGASEVDGGLERSTAYFNPLAPARVDFAGLREVSPPGLSQSWNLQYFYASDVRSVFYDDLVGVSCTDAGATCVDVVDGAHLCFGNAGAGAGAVVSDACAFSIVFVLVHLLGVFIFTAVHPVLGDDLTDSLAASVLVYAVPAAAVLLLMSGAAIVSTAPLLGGAALAYGGVLIVVSAVRYASAVLFKPDSSDWSLGAEPRPAVRLP</sequence>
<dbReference type="EMBL" id="BEYU01000121">
    <property type="protein sequence ID" value="GBG32372.1"/>
    <property type="molecule type" value="Genomic_DNA"/>
</dbReference>
<evidence type="ECO:0000313" key="2">
    <source>
        <dbReference type="EMBL" id="GBG32372.1"/>
    </source>
</evidence>
<evidence type="ECO:0000256" key="1">
    <source>
        <dbReference type="SAM" id="Phobius"/>
    </source>
</evidence>
<dbReference type="InParanoid" id="A0A2R5GN90"/>
<evidence type="ECO:0000313" key="3">
    <source>
        <dbReference type="Proteomes" id="UP000241890"/>
    </source>
</evidence>
<keyword evidence="1" id="KW-0472">Membrane</keyword>
<keyword evidence="3" id="KW-1185">Reference proteome</keyword>
<feature type="transmembrane region" description="Helical" evidence="1">
    <location>
        <begin position="236"/>
        <end position="257"/>
    </location>
</feature>
<dbReference type="Proteomes" id="UP000241890">
    <property type="component" value="Unassembled WGS sequence"/>
</dbReference>
<name>A0A2R5GN90_9STRA</name>
<dbReference type="AlphaFoldDB" id="A0A2R5GN90"/>
<reference evidence="2 3" key="1">
    <citation type="submission" date="2017-12" db="EMBL/GenBank/DDBJ databases">
        <title>Sequencing, de novo assembly and annotation of complete genome of a new Thraustochytrid species, strain FCC1311.</title>
        <authorList>
            <person name="Sedici K."/>
            <person name="Godart F."/>
            <person name="Aiese Cigliano R."/>
            <person name="Sanseverino W."/>
            <person name="Barakat M."/>
            <person name="Ortet P."/>
            <person name="Marechal E."/>
            <person name="Cagnac O."/>
            <person name="Amato A."/>
        </authorList>
    </citation>
    <scope>NUCLEOTIDE SEQUENCE [LARGE SCALE GENOMIC DNA]</scope>
</reference>
<comment type="caution">
    <text evidence="2">The sequence shown here is derived from an EMBL/GenBank/DDBJ whole genome shotgun (WGS) entry which is preliminary data.</text>
</comment>
<proteinExistence type="predicted"/>
<feature type="transmembrane region" description="Helical" evidence="1">
    <location>
        <begin position="211"/>
        <end position="230"/>
    </location>
</feature>
<gene>
    <name evidence="2" type="ORF">FCC1311_085972</name>
</gene>
<protein>
    <submittedName>
        <fullName evidence="2">Uncharacterized protein</fullName>
    </submittedName>
</protein>
<keyword evidence="1" id="KW-0812">Transmembrane</keyword>
<accession>A0A2R5GN90</accession>
<organism evidence="2 3">
    <name type="scientific">Hondaea fermentalgiana</name>
    <dbReference type="NCBI Taxonomy" id="2315210"/>
    <lineage>
        <taxon>Eukaryota</taxon>
        <taxon>Sar</taxon>
        <taxon>Stramenopiles</taxon>
        <taxon>Bigyra</taxon>
        <taxon>Labyrinthulomycetes</taxon>
        <taxon>Thraustochytrida</taxon>
        <taxon>Thraustochytriidae</taxon>
        <taxon>Hondaea</taxon>
    </lineage>
</organism>
<keyword evidence="1" id="KW-1133">Transmembrane helix</keyword>
<feature type="transmembrane region" description="Helical" evidence="1">
    <location>
        <begin position="176"/>
        <end position="199"/>
    </location>
</feature>